<evidence type="ECO:0000256" key="1">
    <source>
        <dbReference type="SAM" id="Phobius"/>
    </source>
</evidence>
<evidence type="ECO:0000313" key="3">
    <source>
        <dbReference type="Proteomes" id="UP000034883"/>
    </source>
</evidence>
<proteinExistence type="predicted"/>
<keyword evidence="1" id="KW-1133">Transmembrane helix</keyword>
<dbReference type="EMBL" id="CP011125">
    <property type="protein sequence ID" value="AKF05372.1"/>
    <property type="molecule type" value="Genomic_DNA"/>
</dbReference>
<feature type="transmembrane region" description="Helical" evidence="1">
    <location>
        <begin position="12"/>
        <end position="31"/>
    </location>
</feature>
<evidence type="ECO:0000313" key="2">
    <source>
        <dbReference type="EMBL" id="AKF05372.1"/>
    </source>
</evidence>
<keyword evidence="3" id="KW-1185">Reference proteome</keyword>
<feature type="transmembrane region" description="Helical" evidence="1">
    <location>
        <begin position="148"/>
        <end position="175"/>
    </location>
</feature>
<dbReference type="AlphaFoldDB" id="A0A0F6YHR7"/>
<reference evidence="2 3" key="1">
    <citation type="submission" date="2015-03" db="EMBL/GenBank/DDBJ databases">
        <title>Genome assembly of Sandaracinus amylolyticus DSM 53668.</title>
        <authorList>
            <person name="Sharma G."/>
            <person name="Subramanian S."/>
        </authorList>
    </citation>
    <scope>NUCLEOTIDE SEQUENCE [LARGE SCALE GENOMIC DNA]</scope>
    <source>
        <strain evidence="2 3">DSM 53668</strain>
    </source>
</reference>
<feature type="transmembrane region" description="Helical" evidence="1">
    <location>
        <begin position="187"/>
        <end position="217"/>
    </location>
</feature>
<protein>
    <submittedName>
        <fullName evidence="2">Uncharacterized protein</fullName>
    </submittedName>
</protein>
<dbReference type="STRING" id="927083.DB32_002521"/>
<sequence length="221" mass="23472">MLGAAFVRPSPRAHALVAALPLALWLVFHLWEQWSVFGGRDAWIARMASTSRGPLAIAIELVVIAALVAWAALTVRALVRREPLPGAAREDDAGIVRAIGRLAPFASLASIVFLVIHVATMWAPKLAGADLVAQWVTLTHALGRPEVLVLHALGLTVIALQLVTSIPAALEALGLVRTERARRSSMLVAATLALCVWLLAAQLVGWLGTGVGTFWAISVVE</sequence>
<name>A0A0F6YHR7_9BACT</name>
<dbReference type="Proteomes" id="UP000034883">
    <property type="component" value="Chromosome"/>
</dbReference>
<feature type="transmembrane region" description="Helical" evidence="1">
    <location>
        <begin position="55"/>
        <end position="79"/>
    </location>
</feature>
<keyword evidence="1" id="KW-0812">Transmembrane</keyword>
<dbReference type="KEGG" id="samy:DB32_002521"/>
<accession>A0A0F6YHR7</accession>
<gene>
    <name evidence="2" type="ORF">DB32_002521</name>
</gene>
<keyword evidence="1" id="KW-0472">Membrane</keyword>
<feature type="transmembrane region" description="Helical" evidence="1">
    <location>
        <begin position="99"/>
        <end position="123"/>
    </location>
</feature>
<organism evidence="2 3">
    <name type="scientific">Sandaracinus amylolyticus</name>
    <dbReference type="NCBI Taxonomy" id="927083"/>
    <lineage>
        <taxon>Bacteria</taxon>
        <taxon>Pseudomonadati</taxon>
        <taxon>Myxococcota</taxon>
        <taxon>Polyangia</taxon>
        <taxon>Polyangiales</taxon>
        <taxon>Sandaracinaceae</taxon>
        <taxon>Sandaracinus</taxon>
    </lineage>
</organism>